<dbReference type="OrthoDB" id="14421at2759"/>
<gene>
    <name evidence="3" type="ORF">ONB1V03_LOCUS18481</name>
</gene>
<protein>
    <recommendedName>
        <fullName evidence="2">Cleavage stimulation factor subunit 1 dimerisation domain-containing protein</fullName>
    </recommendedName>
</protein>
<evidence type="ECO:0000256" key="1">
    <source>
        <dbReference type="SAM" id="MobiDB-lite"/>
    </source>
</evidence>
<dbReference type="EMBL" id="OC940383">
    <property type="protein sequence ID" value="CAD7661921.1"/>
    <property type="molecule type" value="Genomic_DNA"/>
</dbReference>
<feature type="region of interest" description="Disordered" evidence="1">
    <location>
        <begin position="1"/>
        <end position="77"/>
    </location>
</feature>
<evidence type="ECO:0000313" key="3">
    <source>
        <dbReference type="EMBL" id="CAD7661921.1"/>
    </source>
</evidence>
<keyword evidence="4" id="KW-1185">Reference proteome</keyword>
<dbReference type="InterPro" id="IPR032028">
    <property type="entry name" value="CSTF1_dimer"/>
</dbReference>
<accession>A0A7R9MKH7</accession>
<dbReference type="AlphaFoldDB" id="A0A7R9MKH7"/>
<reference evidence="3" key="1">
    <citation type="submission" date="2020-11" db="EMBL/GenBank/DDBJ databases">
        <authorList>
            <person name="Tran Van P."/>
        </authorList>
    </citation>
    <scope>NUCLEOTIDE SEQUENCE</scope>
</reference>
<organism evidence="3">
    <name type="scientific">Oppiella nova</name>
    <dbReference type="NCBI Taxonomy" id="334625"/>
    <lineage>
        <taxon>Eukaryota</taxon>
        <taxon>Metazoa</taxon>
        <taxon>Ecdysozoa</taxon>
        <taxon>Arthropoda</taxon>
        <taxon>Chelicerata</taxon>
        <taxon>Arachnida</taxon>
        <taxon>Acari</taxon>
        <taxon>Acariformes</taxon>
        <taxon>Sarcoptiformes</taxon>
        <taxon>Oribatida</taxon>
        <taxon>Brachypylina</taxon>
        <taxon>Oppioidea</taxon>
        <taxon>Oppiidae</taxon>
        <taxon>Oppiella</taxon>
    </lineage>
</organism>
<feature type="compositionally biased region" description="Basic and acidic residues" evidence="1">
    <location>
        <begin position="1"/>
        <end position="11"/>
    </location>
</feature>
<dbReference type="EMBL" id="CAJPVJ010025558">
    <property type="protein sequence ID" value="CAG2179057.1"/>
    <property type="molecule type" value="Genomic_DNA"/>
</dbReference>
<sequence length="142" mass="15875">MNVTEDTDRSDLTANGDEESHPSEDTNPLDLNAKEEVSAKEGSNRSEASLKEESNESIDGKDYTQVSDDSADVNPMRAHLEDNTTCMGYDREFMYKLIISQLLYDGHRNLAIGLSNGEKLKHLVQPSQRLYQLIVNALKLEG</sequence>
<feature type="non-terminal residue" evidence="3">
    <location>
        <position position="1"/>
    </location>
</feature>
<proteinExistence type="predicted"/>
<dbReference type="InterPro" id="IPR038184">
    <property type="entry name" value="CSTF1_dimer_sf"/>
</dbReference>
<dbReference type="Proteomes" id="UP000728032">
    <property type="component" value="Unassembled WGS sequence"/>
</dbReference>
<name>A0A7R9MKH7_9ACAR</name>
<evidence type="ECO:0000313" key="4">
    <source>
        <dbReference type="Proteomes" id="UP000728032"/>
    </source>
</evidence>
<evidence type="ECO:0000259" key="2">
    <source>
        <dbReference type="Pfam" id="PF16699"/>
    </source>
</evidence>
<dbReference type="Gene3D" id="1.20.960.50">
    <property type="entry name" value="Cleavage stimulation factor subunit 1, dimerisation domain"/>
    <property type="match status" value="1"/>
</dbReference>
<dbReference type="Pfam" id="PF16699">
    <property type="entry name" value="CSTF1_dimer"/>
    <property type="match status" value="1"/>
</dbReference>
<feature type="compositionally biased region" description="Basic and acidic residues" evidence="1">
    <location>
        <begin position="32"/>
        <end position="62"/>
    </location>
</feature>
<feature type="domain" description="Cleavage stimulation factor subunit 1 dimerisation" evidence="2">
    <location>
        <begin position="90"/>
        <end position="141"/>
    </location>
</feature>